<proteinExistence type="inferred from homology"/>
<evidence type="ECO:0000256" key="1">
    <source>
        <dbReference type="ARBA" id="ARBA00004477"/>
    </source>
</evidence>
<keyword evidence="8 12" id="KW-0472">Membrane</keyword>
<keyword evidence="5" id="KW-0053">Apoptosis</keyword>
<evidence type="ECO:0000256" key="9">
    <source>
        <dbReference type="ARBA" id="ARBA00023180"/>
    </source>
</evidence>
<comment type="subunit">
    <text evidence="3">Constitutively interacts with CASP4; required for the localization of procaspase 4 to the ER.</text>
</comment>
<evidence type="ECO:0000313" key="13">
    <source>
        <dbReference type="EMBL" id="RUS84704.1"/>
    </source>
</evidence>
<dbReference type="InterPro" id="IPR019308">
    <property type="entry name" value="TMEM214"/>
</dbReference>
<protein>
    <recommendedName>
        <fullName evidence="15">Transmembrane protein 214</fullName>
    </recommendedName>
</protein>
<name>A0A433TT19_ELYCH</name>
<evidence type="ECO:0000256" key="7">
    <source>
        <dbReference type="ARBA" id="ARBA00022989"/>
    </source>
</evidence>
<comment type="function">
    <text evidence="10">Critical mediator, in cooperation with CASP4, of endoplasmic reticulum-stress induced apoptosis. Required or the activation of CASP4 following endoplasmic reticulum stress.</text>
</comment>
<reference evidence="13 14" key="1">
    <citation type="submission" date="2019-01" db="EMBL/GenBank/DDBJ databases">
        <title>A draft genome assembly of the solar-powered sea slug Elysia chlorotica.</title>
        <authorList>
            <person name="Cai H."/>
            <person name="Li Q."/>
            <person name="Fang X."/>
            <person name="Li J."/>
            <person name="Curtis N.E."/>
            <person name="Altenburger A."/>
            <person name="Shibata T."/>
            <person name="Feng M."/>
            <person name="Maeda T."/>
            <person name="Schwartz J.A."/>
            <person name="Shigenobu S."/>
            <person name="Lundholm N."/>
            <person name="Nishiyama T."/>
            <person name="Yang H."/>
            <person name="Hasebe M."/>
            <person name="Li S."/>
            <person name="Pierce S.K."/>
            <person name="Wang J."/>
        </authorList>
    </citation>
    <scope>NUCLEOTIDE SEQUENCE [LARGE SCALE GENOMIC DNA]</scope>
    <source>
        <strain evidence="13">EC2010</strain>
        <tissue evidence="13">Whole organism of an adult</tissue>
    </source>
</reference>
<evidence type="ECO:0000256" key="10">
    <source>
        <dbReference type="ARBA" id="ARBA00024938"/>
    </source>
</evidence>
<dbReference type="EMBL" id="RQTK01000196">
    <property type="protein sequence ID" value="RUS84704.1"/>
    <property type="molecule type" value="Genomic_DNA"/>
</dbReference>
<dbReference type="PANTHER" id="PTHR13448">
    <property type="entry name" value="TRANSMEMBRANE PROTEIN 214"/>
    <property type="match status" value="1"/>
</dbReference>
<evidence type="ECO:0000256" key="2">
    <source>
        <dbReference type="ARBA" id="ARBA00007984"/>
    </source>
</evidence>
<keyword evidence="6" id="KW-0256">Endoplasmic reticulum</keyword>
<evidence type="ECO:0000256" key="8">
    <source>
        <dbReference type="ARBA" id="ARBA00023136"/>
    </source>
</evidence>
<comment type="subcellular location">
    <subcellularLocation>
        <location evidence="1">Endoplasmic reticulum membrane</location>
        <topology evidence="1">Multi-pass membrane protein</topology>
    </subcellularLocation>
</comment>
<dbReference type="GO" id="GO:0006915">
    <property type="term" value="P:apoptotic process"/>
    <property type="evidence" value="ECO:0007669"/>
    <property type="project" value="UniProtKB-KW"/>
</dbReference>
<dbReference type="OrthoDB" id="10022292at2759"/>
<feature type="region of interest" description="Disordered" evidence="11">
    <location>
        <begin position="1"/>
        <end position="39"/>
    </location>
</feature>
<dbReference type="GO" id="GO:0005794">
    <property type="term" value="C:Golgi apparatus"/>
    <property type="evidence" value="ECO:0007669"/>
    <property type="project" value="TreeGrafter"/>
</dbReference>
<feature type="compositionally biased region" description="Low complexity" evidence="11">
    <location>
        <begin position="64"/>
        <end position="87"/>
    </location>
</feature>
<dbReference type="PANTHER" id="PTHR13448:SF0">
    <property type="entry name" value="TRANSMEMBRANE PROTEIN 214"/>
    <property type="match status" value="1"/>
</dbReference>
<dbReference type="GO" id="GO:0005789">
    <property type="term" value="C:endoplasmic reticulum membrane"/>
    <property type="evidence" value="ECO:0007669"/>
    <property type="project" value="UniProtKB-SubCell"/>
</dbReference>
<evidence type="ECO:0000313" key="14">
    <source>
        <dbReference type="Proteomes" id="UP000271974"/>
    </source>
</evidence>
<gene>
    <name evidence="13" type="ORF">EGW08_007532</name>
</gene>
<comment type="caution">
    <text evidence="13">The sequence shown here is derived from an EMBL/GenBank/DDBJ whole genome shotgun (WGS) entry which is preliminary data.</text>
</comment>
<accession>A0A433TT19</accession>
<organism evidence="13 14">
    <name type="scientific">Elysia chlorotica</name>
    <name type="common">Eastern emerald elysia</name>
    <name type="synonym">Sea slug</name>
    <dbReference type="NCBI Taxonomy" id="188477"/>
    <lineage>
        <taxon>Eukaryota</taxon>
        <taxon>Metazoa</taxon>
        <taxon>Spiralia</taxon>
        <taxon>Lophotrochozoa</taxon>
        <taxon>Mollusca</taxon>
        <taxon>Gastropoda</taxon>
        <taxon>Heterobranchia</taxon>
        <taxon>Euthyneura</taxon>
        <taxon>Panpulmonata</taxon>
        <taxon>Sacoglossa</taxon>
        <taxon>Placobranchoidea</taxon>
        <taxon>Plakobranchidae</taxon>
        <taxon>Elysia</taxon>
    </lineage>
</organism>
<keyword evidence="9" id="KW-0325">Glycoprotein</keyword>
<evidence type="ECO:0000256" key="5">
    <source>
        <dbReference type="ARBA" id="ARBA00022703"/>
    </source>
</evidence>
<feature type="transmembrane region" description="Helical" evidence="12">
    <location>
        <begin position="477"/>
        <end position="499"/>
    </location>
</feature>
<sequence length="680" mass="77421">MASASQWEVVGKPKKAKNSPSSKSQKKHSGAKMITIEPNAPVKEDKTIYTAFLEKEEKEQQKLARGNAASARNSAVSTNSNTNNKKSAIPKKKKIEQDGKKVEKVSITTAIAQIDHQELENILSQSQIKFPDNPDVWLKDLASFLNLKLENVKETDDFYKGKPQGYPLALLPQTSQKVLNSVVKRFSNQTLDNLFYHCIQQMLSESSKDQCSLGYKIFLQLLANHKPDIAMSKMYQYLELLKTHQNRPALCISILWALGQCGAKSFKCGLKVWLELMLPMLEVRQVAHYPVECLEQLLRTHKNVTAADGMVTLREYFTVLDVVFSPSFNLSNDLRKRLTDVYPRIKELAYGDNPAQTLRSFFASYLARYNVNANPAIKNELLTCLVKCLTTDKQSFSVWCQLYTKHLVASGYLLEHICNEWGDLAPLFDKKLLHETLRSFSVTNEEMESQGRANREGLAHCQAATKDLVGRLTRASFPWGMLIFLLVSVVASIVLYDILSSRNLRKSKSMSFLEHYGILALLEQAWGRISTFIQLTTSWVKTNYPVYFAYVRDSVGPFMVLVWTSLKDFVIMSEEVTRPHRAWMVQKMIGCYHWVHELSPETWAWCQDAALLAWEATLNYSLWLWKEAVHLALEAEHWLSEHVLTGSMSTDSLKATAQWTVGQVQNYTTQAWASLLTMVK</sequence>
<dbReference type="Pfam" id="PF10151">
    <property type="entry name" value="TMEM214"/>
    <property type="match status" value="1"/>
</dbReference>
<evidence type="ECO:0000256" key="6">
    <source>
        <dbReference type="ARBA" id="ARBA00022824"/>
    </source>
</evidence>
<feature type="region of interest" description="Disordered" evidence="11">
    <location>
        <begin position="59"/>
        <end position="95"/>
    </location>
</feature>
<keyword evidence="7 12" id="KW-1133">Transmembrane helix</keyword>
<dbReference type="AlphaFoldDB" id="A0A433TT19"/>
<evidence type="ECO:0000256" key="11">
    <source>
        <dbReference type="SAM" id="MobiDB-lite"/>
    </source>
</evidence>
<keyword evidence="4 12" id="KW-0812">Transmembrane</keyword>
<dbReference type="Proteomes" id="UP000271974">
    <property type="component" value="Unassembled WGS sequence"/>
</dbReference>
<dbReference type="STRING" id="188477.A0A433TT19"/>
<keyword evidence="14" id="KW-1185">Reference proteome</keyword>
<comment type="similarity">
    <text evidence="2">Belongs to the TMEM214 family.</text>
</comment>
<evidence type="ECO:0000256" key="3">
    <source>
        <dbReference type="ARBA" id="ARBA00011720"/>
    </source>
</evidence>
<evidence type="ECO:0008006" key="15">
    <source>
        <dbReference type="Google" id="ProtNLM"/>
    </source>
</evidence>
<evidence type="ECO:0000256" key="4">
    <source>
        <dbReference type="ARBA" id="ARBA00022692"/>
    </source>
</evidence>
<evidence type="ECO:0000256" key="12">
    <source>
        <dbReference type="SAM" id="Phobius"/>
    </source>
</evidence>